<evidence type="ECO:0000256" key="1">
    <source>
        <dbReference type="ARBA" id="ARBA00004651"/>
    </source>
</evidence>
<dbReference type="NCBIfam" id="NF003714">
    <property type="entry name" value="PRK05326.1-1"/>
    <property type="match status" value="1"/>
</dbReference>
<feature type="transmembrane region" description="Helical" evidence="9">
    <location>
        <begin position="334"/>
        <end position="354"/>
    </location>
</feature>
<keyword evidence="3" id="KW-0050">Antiport</keyword>
<feature type="transmembrane region" description="Helical" evidence="9">
    <location>
        <begin position="366"/>
        <end position="386"/>
    </location>
</feature>
<feature type="transmembrane region" description="Helical" evidence="9">
    <location>
        <begin position="186"/>
        <end position="204"/>
    </location>
</feature>
<dbReference type="NCBIfam" id="NF003716">
    <property type="entry name" value="PRK05326.1-3"/>
    <property type="match status" value="1"/>
</dbReference>
<keyword evidence="2" id="KW-0813">Transport</keyword>
<evidence type="ECO:0000256" key="8">
    <source>
        <dbReference type="ARBA" id="ARBA00023136"/>
    </source>
</evidence>
<reference evidence="12" key="1">
    <citation type="submission" date="2016-06" db="EMBL/GenBank/DDBJ databases">
        <authorList>
            <consortium name="Pathogen Informatics"/>
        </authorList>
    </citation>
    <scope>NUCLEOTIDE SEQUENCE</scope>
    <source>
        <strain evidence="11">WHO F</strain>
    </source>
</reference>
<evidence type="ECO:0000256" key="2">
    <source>
        <dbReference type="ARBA" id="ARBA00022448"/>
    </source>
</evidence>
<dbReference type="PANTHER" id="PTHR32507">
    <property type="entry name" value="NA(+)/H(+) ANTIPORTER 1"/>
    <property type="match status" value="1"/>
</dbReference>
<dbReference type="EMBL" id="UGRI01000001">
    <property type="protein sequence ID" value="SUA24435.1"/>
    <property type="molecule type" value="Genomic_DNA"/>
</dbReference>
<feature type="transmembrane region" description="Helical" evidence="9">
    <location>
        <begin position="119"/>
        <end position="139"/>
    </location>
</feature>
<keyword evidence="6 9" id="KW-1133">Transmembrane helix</keyword>
<evidence type="ECO:0000256" key="7">
    <source>
        <dbReference type="ARBA" id="ARBA00023065"/>
    </source>
</evidence>
<feature type="transmembrane region" description="Helical" evidence="9">
    <location>
        <begin position="302"/>
        <end position="322"/>
    </location>
</feature>
<sequence length="576" mass="61583">MDWMNSLFLLGGALLFLSVVSTTLSARLGMPLLLVFLAVGMLAGEEGVGGIAFNNVVMANFISQLALAVILLDGGLRTQLSSFRIALKPASVLASWGVFATVLPLGLFATFYLGLDWKFGVLMAAIVGSTDAGAVFSLLRNSGVRLNERVQATLEIESGANDPMAVFLVTALITMIMQPAESGAAAFVRMLALQIGFGLLTGWAGGKILAKLVRRLNLAEGLYALMIVSGGLLVFAFTNTIGGSGFLAVYLAGIIVGNQRNRATEHVLRVMDGLAWLAQATLFVMLGLLVSPAGVLDRAAEALAIAAFLMLVARPLAVFGGLWKFNYSLREKAYISWLGLRGAVPISLAMMPLVMGVPNSHLLFDVAFAVVVLSLLIQGTTIPVMARLLKVAMPNKPEPKDTHDIWLAEKEIVRMSAFKVVAESEAEGHHPDTVEPISDSFDARCFALIRNGSRIEMQSDTVLQAEDLAWYILPDGKVDKMAKYFTETGIGVRENFDFFGEFVVSPAARSGDLALAYGLKLEAGEEGLSLAELFDKRSDSQEPVEGDRIDIGGFMLTAKEVDGGGNIGSMGLKVPR</sequence>
<dbReference type="EMBL" id="FLKW01000002">
    <property type="protein sequence ID" value="SBM89015.1"/>
    <property type="molecule type" value="Genomic_DNA"/>
</dbReference>
<dbReference type="EMBL" id="LT591897">
    <property type="protein sequence ID" value="SBQ18611.1"/>
    <property type="molecule type" value="Genomic_DNA"/>
</dbReference>
<feature type="transmembrane region" description="Helical" evidence="9">
    <location>
        <begin position="270"/>
        <end position="290"/>
    </location>
</feature>
<feature type="transmembrane region" description="Helical" evidence="9">
    <location>
        <begin position="49"/>
        <end position="72"/>
    </location>
</feature>
<dbReference type="GO" id="GO:1902600">
    <property type="term" value="P:proton transmembrane transport"/>
    <property type="evidence" value="ECO:0007669"/>
    <property type="project" value="InterPro"/>
</dbReference>
<dbReference type="Pfam" id="PF00999">
    <property type="entry name" value="Na_H_Exchanger"/>
    <property type="match status" value="1"/>
</dbReference>
<evidence type="ECO:0000256" key="4">
    <source>
        <dbReference type="ARBA" id="ARBA00022475"/>
    </source>
</evidence>
<dbReference type="PANTHER" id="PTHR32507:SF7">
    <property type="entry name" value="K(+)_H(+) ANTIPORTER NHAP2"/>
    <property type="match status" value="1"/>
</dbReference>
<keyword evidence="5 9" id="KW-0812">Transmembrane</keyword>
<evidence type="ECO:0000256" key="3">
    <source>
        <dbReference type="ARBA" id="ARBA00022449"/>
    </source>
</evidence>
<evidence type="ECO:0000313" key="11">
    <source>
        <dbReference type="EMBL" id="SBM89015.1"/>
    </source>
</evidence>
<protein>
    <submittedName>
        <fullName evidence="13">Potassium/proton antiporter</fullName>
    </submittedName>
</protein>
<feature type="transmembrane region" description="Helical" evidence="9">
    <location>
        <begin position="216"/>
        <end position="235"/>
    </location>
</feature>
<dbReference type="GO" id="GO:0015297">
    <property type="term" value="F:antiporter activity"/>
    <property type="evidence" value="ECO:0007669"/>
    <property type="project" value="UniProtKB-KW"/>
</dbReference>
<dbReference type="AlphaFoldDB" id="A0A1D3EAE2"/>
<evidence type="ECO:0000259" key="10">
    <source>
        <dbReference type="SMART" id="SM01091"/>
    </source>
</evidence>
<dbReference type="Gene3D" id="1.20.1530.20">
    <property type="match status" value="1"/>
</dbReference>
<dbReference type="NCBIfam" id="NF003715">
    <property type="entry name" value="PRK05326.1-2"/>
    <property type="match status" value="1"/>
</dbReference>
<evidence type="ECO:0000256" key="6">
    <source>
        <dbReference type="ARBA" id="ARBA00022989"/>
    </source>
</evidence>
<name>A0A1D3EAE2_NEIGO</name>
<dbReference type="InterPro" id="IPR005170">
    <property type="entry name" value="Transptr-assoc_dom"/>
</dbReference>
<organism evidence="13">
    <name type="scientific">Neisseria gonorrhoeae</name>
    <dbReference type="NCBI Taxonomy" id="485"/>
    <lineage>
        <taxon>Bacteria</taxon>
        <taxon>Pseudomonadati</taxon>
        <taxon>Pseudomonadota</taxon>
        <taxon>Betaproteobacteria</taxon>
        <taxon>Neisseriales</taxon>
        <taxon>Neisseriaceae</taxon>
        <taxon>Neisseria</taxon>
    </lineage>
</organism>
<gene>
    <name evidence="13" type="ORF">NCTC11421_02435</name>
    <name evidence="11" type="ORF">WHOF_00245</name>
    <name evidence="12" type="ORF">WHOF_00311</name>
</gene>
<evidence type="ECO:0000313" key="13">
    <source>
        <dbReference type="EMBL" id="SUA24435.1"/>
    </source>
</evidence>
<keyword evidence="4" id="KW-1003">Cell membrane</keyword>
<accession>A0A1D3EAE2</accession>
<proteinExistence type="predicted"/>
<feature type="transmembrane region" description="Helical" evidence="9">
    <location>
        <begin position="93"/>
        <end position="113"/>
    </location>
</feature>
<dbReference type="Proteomes" id="UP000239837">
    <property type="component" value="Chromosome"/>
</dbReference>
<reference evidence="13" key="2">
    <citation type="submission" date="2018-06" db="EMBL/GenBank/DDBJ databases">
        <authorList>
            <consortium name="Pathogen Informatics"/>
            <person name="Doyle S."/>
        </authorList>
    </citation>
    <scope>NUCLEOTIDE SEQUENCE [LARGE SCALE GENOMIC DNA]</scope>
    <source>
        <strain evidence="13">NCTC11421</strain>
    </source>
</reference>
<comment type="subcellular location">
    <subcellularLocation>
        <location evidence="1">Cell membrane</location>
        <topology evidence="1">Multi-pass membrane protein</topology>
    </subcellularLocation>
</comment>
<keyword evidence="8 9" id="KW-0472">Membrane</keyword>
<feature type="domain" description="Transporter-associated" evidence="10">
    <location>
        <begin position="495"/>
        <end position="576"/>
    </location>
</feature>
<evidence type="ECO:0000313" key="12">
    <source>
        <dbReference type="EMBL" id="SBQ18611.1"/>
    </source>
</evidence>
<dbReference type="InterPro" id="IPR006153">
    <property type="entry name" value="Cation/H_exchanger_TM"/>
</dbReference>
<dbReference type="InterPro" id="IPR038770">
    <property type="entry name" value="Na+/solute_symporter_sf"/>
</dbReference>
<evidence type="ECO:0000256" key="9">
    <source>
        <dbReference type="SAM" id="Phobius"/>
    </source>
</evidence>
<dbReference type="SMART" id="SM01091">
    <property type="entry name" value="CorC_HlyC"/>
    <property type="match status" value="1"/>
</dbReference>
<dbReference type="GO" id="GO:0005886">
    <property type="term" value="C:plasma membrane"/>
    <property type="evidence" value="ECO:0007669"/>
    <property type="project" value="UniProtKB-SubCell"/>
</dbReference>
<keyword evidence="7" id="KW-0406">Ion transport</keyword>
<evidence type="ECO:0000256" key="5">
    <source>
        <dbReference type="ARBA" id="ARBA00022692"/>
    </source>
</evidence>